<dbReference type="STRING" id="31234.E3MA59"/>
<dbReference type="OrthoDB" id="5813169at2759"/>
<dbReference type="OMA" id="VNWKEAI"/>
<dbReference type="Proteomes" id="UP000008281">
    <property type="component" value="Unassembled WGS sequence"/>
</dbReference>
<gene>
    <name evidence="3" type="ORF">CRE_17221</name>
</gene>
<protein>
    <submittedName>
        <fullName evidence="3">Uncharacterized protein</fullName>
    </submittedName>
</protein>
<keyword evidence="4" id="KW-1185">Reference proteome</keyword>
<dbReference type="eggNOG" id="ENOG502T367">
    <property type="taxonomic scope" value="Eukaryota"/>
</dbReference>
<organism evidence="4">
    <name type="scientific">Caenorhabditis remanei</name>
    <name type="common">Caenorhabditis vulgaris</name>
    <dbReference type="NCBI Taxonomy" id="31234"/>
    <lineage>
        <taxon>Eukaryota</taxon>
        <taxon>Metazoa</taxon>
        <taxon>Ecdysozoa</taxon>
        <taxon>Nematoda</taxon>
        <taxon>Chromadorea</taxon>
        <taxon>Rhabditida</taxon>
        <taxon>Rhabditina</taxon>
        <taxon>Rhabditomorpha</taxon>
        <taxon>Rhabditoidea</taxon>
        <taxon>Rhabditidae</taxon>
        <taxon>Peloderinae</taxon>
        <taxon>Caenorhabditis</taxon>
    </lineage>
</organism>
<evidence type="ECO:0000313" key="4">
    <source>
        <dbReference type="Proteomes" id="UP000008281"/>
    </source>
</evidence>
<feature type="compositionally biased region" description="Acidic residues" evidence="2">
    <location>
        <begin position="29"/>
        <end position="42"/>
    </location>
</feature>
<reference evidence="3" key="1">
    <citation type="submission" date="2007-07" db="EMBL/GenBank/DDBJ databases">
        <title>PCAP assembly of the Caenorhabditis remanei genome.</title>
        <authorList>
            <consortium name="The Caenorhabditis remanei Sequencing Consortium"/>
            <person name="Wilson R.K."/>
        </authorList>
    </citation>
    <scope>NUCLEOTIDE SEQUENCE [LARGE SCALE GENOMIC DNA]</scope>
    <source>
        <strain evidence="3">PB4641</strain>
    </source>
</reference>
<feature type="region of interest" description="Disordered" evidence="2">
    <location>
        <begin position="29"/>
        <end position="53"/>
    </location>
</feature>
<feature type="compositionally biased region" description="Polar residues" evidence="2">
    <location>
        <begin position="334"/>
        <end position="345"/>
    </location>
</feature>
<feature type="region of interest" description="Disordered" evidence="2">
    <location>
        <begin position="306"/>
        <end position="345"/>
    </location>
</feature>
<feature type="compositionally biased region" description="Polar residues" evidence="2">
    <location>
        <begin position="44"/>
        <end position="53"/>
    </location>
</feature>
<proteinExistence type="predicted"/>
<feature type="coiled-coil region" evidence="1">
    <location>
        <begin position="148"/>
        <end position="208"/>
    </location>
</feature>
<dbReference type="HOGENOM" id="CLU_680136_0_0_1"/>
<evidence type="ECO:0000256" key="2">
    <source>
        <dbReference type="SAM" id="MobiDB-lite"/>
    </source>
</evidence>
<evidence type="ECO:0000313" key="3">
    <source>
        <dbReference type="EMBL" id="EFO96865.1"/>
    </source>
</evidence>
<name>E3MA59_CAERE</name>
<feature type="coiled-coil region" evidence="1">
    <location>
        <begin position="346"/>
        <end position="387"/>
    </location>
</feature>
<feature type="compositionally biased region" description="Polar residues" evidence="2">
    <location>
        <begin position="313"/>
        <end position="323"/>
    </location>
</feature>
<evidence type="ECO:0000256" key="1">
    <source>
        <dbReference type="SAM" id="Coils"/>
    </source>
</evidence>
<feature type="compositionally biased region" description="Basic and acidic residues" evidence="2">
    <location>
        <begin position="324"/>
        <end position="333"/>
    </location>
</feature>
<dbReference type="AlphaFoldDB" id="E3MA59"/>
<keyword evidence="1" id="KW-0175">Coiled coil</keyword>
<accession>E3MA59</accession>
<sequence>MNVNWKEAILQAQKKIDQVLDIRPESVEVEVEEEPEPQEDVIDQNCSSPSQSSEVLGDDIVMLEPVLPPFLNNRYIGDDIQTIISSDIEHLTRASSRTASPERLKAPSDFEKEMLISQVSPVPAYVSTSAATPEIPLPNPEDILNQAISGLRKELTEYKKANQILQNSHANLEREIEENRFSLNEKVVNMLNEEREHFNQEISQLKLTCSQAVTEKMEFEEKYRKSENYWSHTKKTLDYFRKQIAQIKNSLQETGETFASDFETFGAEIKRNLENQRRKESQQRAPRVIKIPCNCAKLAKEDSDSIVKHDEATQTNVSNPTKNDSNEYDKDENMASSPSHKGNGNVTDLLRIIEQLENEKRHLQIQRKHDKREIEKLQEQLNETLVMHGEKIEQLDEIMVDNEELKSILKQQALALTNNSS</sequence>
<dbReference type="EMBL" id="DS268431">
    <property type="protein sequence ID" value="EFO96865.1"/>
    <property type="molecule type" value="Genomic_DNA"/>
</dbReference>